<evidence type="ECO:0000256" key="1">
    <source>
        <dbReference type="ARBA" id="ARBA00004653"/>
    </source>
</evidence>
<evidence type="ECO:0000313" key="15">
    <source>
        <dbReference type="Proteomes" id="UP001604277"/>
    </source>
</evidence>
<feature type="domain" description="Glycosyltransferase 2-like" evidence="12">
    <location>
        <begin position="297"/>
        <end position="506"/>
    </location>
</feature>
<dbReference type="AlphaFoldDB" id="A0ABD1UEI8"/>
<keyword evidence="5 11" id="KW-1133">Transmembrane helix</keyword>
<sequence length="773" mass="88724">MAPNSVVITLEKPENVSLIEANDSRGGLIFQEKQKAASPKQFTWVLLLKAHRVVACIPWLAMSLCTIFGSIKKRIASSDSREEEPTYRGKKMYKFIKAFLAISVVSLIIEIIAYFKKWDLSLVHNPWEVQNLVQWSYMAWLSFRVDYIAPLIMTLSKSCIVLFMIQSLDRLVQCLGCFWIKYKKLKPVIEGEPYDIEGGSSYPMVLVQIPMCNEREVYEQSIAAVCQLDWPKDRFLVQVLDDSDDELLQNLIRDEVLSWKEKGVNIIYRHRFIRTGYKAGNLKSAMACDYVKDYEFVAIFDADFQPNPDFLKLSIPHFKNNPEIGLVQTRWSFVNKDENLLTRLQNINLCFHFEVEQQVNGVFLNFFGFNGTAGVWRIKALEDSGGWLERTTVEDMDIAVRAHLKGWKFIYLNDVRVLCELPESYEAYKKQQHRWHSGPMQLFRLCLPDIITSKISVWKKANLIFLFFLLRKLILPFYSFTLFCIILPLTMFIPEAELPAWVICYVPIVMSILNILPAPKSFPFLMPYLLFENTMSVTKFNAMVSGLFQLGSAYEWVVTKKTGRASESDLLSLAEREQKTLNEEKIQRRLSESGLEMLGKLKEQNEKVPIVKKKNRIYKPELALAFLLLTAATRSLLSAHGIHFYYLLFQGLSFLIVGLDLIGEQLYSDIRSVMNWILSEIITGKTPELKAENRPEPGVLRAGLPGLGDRPIFTPLPAIQQVSSAWYEEILYEKPTPYPPLKASPPTPPPVKAPAPPPPVKPPRNRQECIPYA</sequence>
<comment type="caution">
    <text evidence="14">The sequence shown here is derived from an EMBL/GenBank/DDBJ whole genome shotgun (WGS) entry which is preliminary data.</text>
</comment>
<keyword evidence="8" id="KW-0961">Cell wall biogenesis/degradation</keyword>
<dbReference type="PANTHER" id="PTHR32044:SF11">
    <property type="entry name" value="XYLOGLUCAN GLYCOSYLTRANSFERASE 4"/>
    <property type="match status" value="1"/>
</dbReference>
<organism evidence="14 15">
    <name type="scientific">Forsythia ovata</name>
    <dbReference type="NCBI Taxonomy" id="205694"/>
    <lineage>
        <taxon>Eukaryota</taxon>
        <taxon>Viridiplantae</taxon>
        <taxon>Streptophyta</taxon>
        <taxon>Embryophyta</taxon>
        <taxon>Tracheophyta</taxon>
        <taxon>Spermatophyta</taxon>
        <taxon>Magnoliopsida</taxon>
        <taxon>eudicotyledons</taxon>
        <taxon>Gunneridae</taxon>
        <taxon>Pentapetalae</taxon>
        <taxon>asterids</taxon>
        <taxon>lamiids</taxon>
        <taxon>Lamiales</taxon>
        <taxon>Oleaceae</taxon>
        <taxon>Forsythieae</taxon>
        <taxon>Forsythia</taxon>
    </lineage>
</organism>
<feature type="compositionally biased region" description="Pro residues" evidence="10">
    <location>
        <begin position="738"/>
        <end position="762"/>
    </location>
</feature>
<feature type="transmembrane region" description="Helical" evidence="11">
    <location>
        <begin position="498"/>
        <end position="516"/>
    </location>
</feature>
<evidence type="ECO:0000256" key="10">
    <source>
        <dbReference type="SAM" id="MobiDB-lite"/>
    </source>
</evidence>
<dbReference type="GO" id="GO:0000139">
    <property type="term" value="C:Golgi membrane"/>
    <property type="evidence" value="ECO:0007669"/>
    <property type="project" value="UniProtKB-SubCell"/>
</dbReference>
<keyword evidence="6" id="KW-0333">Golgi apparatus</keyword>
<evidence type="ECO:0000256" key="5">
    <source>
        <dbReference type="ARBA" id="ARBA00022989"/>
    </source>
</evidence>
<dbReference type="GO" id="GO:0099402">
    <property type="term" value="P:plant organ development"/>
    <property type="evidence" value="ECO:0007669"/>
    <property type="project" value="UniProtKB-ARBA"/>
</dbReference>
<comment type="subcellular location">
    <subcellularLocation>
        <location evidence="1">Golgi apparatus membrane</location>
        <topology evidence="1">Multi-pass membrane protein</topology>
    </subcellularLocation>
</comment>
<proteinExistence type="inferred from homology"/>
<evidence type="ECO:0000256" key="11">
    <source>
        <dbReference type="SAM" id="Phobius"/>
    </source>
</evidence>
<keyword evidence="7 11" id="KW-0472">Membrane</keyword>
<gene>
    <name evidence="13" type="ORF">Fot_27299</name>
    <name evidence="14" type="ORF">Fot_27376</name>
</gene>
<evidence type="ECO:0000256" key="4">
    <source>
        <dbReference type="ARBA" id="ARBA00022692"/>
    </source>
</evidence>
<name>A0ABD1UEI8_9LAMI</name>
<evidence type="ECO:0000256" key="9">
    <source>
        <dbReference type="ARBA" id="ARBA00061151"/>
    </source>
</evidence>
<dbReference type="FunFam" id="3.90.550.10:FF:000007">
    <property type="entry name" value="probable xyloglucan glycosyltransferase 5"/>
    <property type="match status" value="1"/>
</dbReference>
<dbReference type="SUPFAM" id="SSF53448">
    <property type="entry name" value="Nucleotide-diphospho-sugar transferases"/>
    <property type="match status" value="1"/>
</dbReference>
<dbReference type="Gene3D" id="3.90.550.10">
    <property type="entry name" value="Spore Coat Polysaccharide Biosynthesis Protein SpsA, Chain A"/>
    <property type="match status" value="1"/>
</dbReference>
<dbReference type="GO" id="GO:0071555">
    <property type="term" value="P:cell wall organization"/>
    <property type="evidence" value="ECO:0007669"/>
    <property type="project" value="UniProtKB-KW"/>
</dbReference>
<evidence type="ECO:0000313" key="14">
    <source>
        <dbReference type="EMBL" id="KAL2523453.1"/>
    </source>
</evidence>
<keyword evidence="4 11" id="KW-0812">Transmembrane</keyword>
<comment type="similarity">
    <text evidence="9">Belongs to the glycosyltransferase 2 family. Plant cellulose synthase-like C subfamily.</text>
</comment>
<reference evidence="14" key="1">
    <citation type="submission" date="2024-07" db="EMBL/GenBank/DDBJ databases">
        <title>Two chromosome-level genome assemblies of Korean endemic species Abeliophyllum distichum and Forsythia ovata (Oleaceae).</title>
        <authorList>
            <person name="Mun J.H."/>
        </authorList>
    </citation>
    <scope>NUCLEOTIDE SEQUENCE</scope>
    <source>
        <strain evidence="14">KNKB202402200001</strain>
        <tissue evidence="14">Leaf</tissue>
    </source>
</reference>
<evidence type="ECO:0000313" key="13">
    <source>
        <dbReference type="EMBL" id="KAL2523376.1"/>
    </source>
</evidence>
<feature type="transmembrane region" description="Helical" evidence="11">
    <location>
        <begin position="622"/>
        <end position="637"/>
    </location>
</feature>
<dbReference type="GO" id="GO:0016757">
    <property type="term" value="F:glycosyltransferase activity"/>
    <property type="evidence" value="ECO:0007669"/>
    <property type="project" value="UniProtKB-KW"/>
</dbReference>
<feature type="transmembrane region" description="Helical" evidence="11">
    <location>
        <begin position="463"/>
        <end position="492"/>
    </location>
</feature>
<reference evidence="15" key="2">
    <citation type="submission" date="2024-07" db="EMBL/GenBank/DDBJ databases">
        <title>Two chromosome-level genome assemblies of Korean endemic species Abeliophyllum distichum and Forsythia ovata (Oleaceae).</title>
        <authorList>
            <person name="Jang H."/>
        </authorList>
    </citation>
    <scope>NUCLEOTIDE SEQUENCE [LARGE SCALE GENOMIC DNA]</scope>
</reference>
<feature type="transmembrane region" description="Helical" evidence="11">
    <location>
        <begin position="92"/>
        <end position="115"/>
    </location>
</feature>
<keyword evidence="15" id="KW-1185">Reference proteome</keyword>
<feature type="region of interest" description="Disordered" evidence="10">
    <location>
        <begin position="738"/>
        <end position="773"/>
    </location>
</feature>
<dbReference type="Proteomes" id="UP001604277">
    <property type="component" value="Unassembled WGS sequence"/>
</dbReference>
<dbReference type="PANTHER" id="PTHR32044">
    <property type="entry name" value="GLUCOMANNAN 4-BETA-MANNOSYLTRANSFERASE 9"/>
    <property type="match status" value="1"/>
</dbReference>
<dbReference type="InterPro" id="IPR001173">
    <property type="entry name" value="Glyco_trans_2-like"/>
</dbReference>
<evidence type="ECO:0000256" key="6">
    <source>
        <dbReference type="ARBA" id="ARBA00023034"/>
    </source>
</evidence>
<dbReference type="Pfam" id="PF13632">
    <property type="entry name" value="Glyco_trans_2_3"/>
    <property type="match status" value="1"/>
</dbReference>
<dbReference type="GO" id="GO:0048868">
    <property type="term" value="P:pollen tube development"/>
    <property type="evidence" value="ECO:0007669"/>
    <property type="project" value="UniProtKB-ARBA"/>
</dbReference>
<evidence type="ECO:0000256" key="2">
    <source>
        <dbReference type="ARBA" id="ARBA00022676"/>
    </source>
</evidence>
<dbReference type="EMBL" id="JBFOLJ010000007">
    <property type="protein sequence ID" value="KAL2523376.1"/>
    <property type="molecule type" value="Genomic_DNA"/>
</dbReference>
<feature type="transmembrane region" description="Helical" evidence="11">
    <location>
        <begin position="50"/>
        <end position="71"/>
    </location>
</feature>
<keyword evidence="2" id="KW-0328">Glycosyltransferase</keyword>
<evidence type="ECO:0000256" key="3">
    <source>
        <dbReference type="ARBA" id="ARBA00022679"/>
    </source>
</evidence>
<accession>A0ABD1UEI8</accession>
<feature type="transmembrane region" description="Helical" evidence="11">
    <location>
        <begin position="147"/>
        <end position="165"/>
    </location>
</feature>
<dbReference type="EMBL" id="JBFOLJ010000007">
    <property type="protein sequence ID" value="KAL2523453.1"/>
    <property type="molecule type" value="Genomic_DNA"/>
</dbReference>
<keyword evidence="3" id="KW-0808">Transferase</keyword>
<protein>
    <submittedName>
        <fullName evidence="14">Xyloglucan glycosyltransferase 4</fullName>
    </submittedName>
</protein>
<evidence type="ECO:0000256" key="8">
    <source>
        <dbReference type="ARBA" id="ARBA00023316"/>
    </source>
</evidence>
<evidence type="ECO:0000256" key="7">
    <source>
        <dbReference type="ARBA" id="ARBA00023136"/>
    </source>
</evidence>
<evidence type="ECO:0000259" key="12">
    <source>
        <dbReference type="Pfam" id="PF13632"/>
    </source>
</evidence>
<dbReference type="InterPro" id="IPR029044">
    <property type="entry name" value="Nucleotide-diphossugar_trans"/>
</dbReference>